<evidence type="ECO:0000313" key="4">
    <source>
        <dbReference type="EMBL" id="KAH3838273.1"/>
    </source>
</evidence>
<dbReference type="InterPro" id="IPR002110">
    <property type="entry name" value="Ankyrin_rpt"/>
</dbReference>
<keyword evidence="1" id="KW-0677">Repeat</keyword>
<dbReference type="PROSITE" id="PS50088">
    <property type="entry name" value="ANK_REPEAT"/>
    <property type="match status" value="5"/>
</dbReference>
<proteinExistence type="predicted"/>
<evidence type="ECO:0000256" key="3">
    <source>
        <dbReference type="PROSITE-ProRule" id="PRU00023"/>
    </source>
</evidence>
<dbReference type="PANTHER" id="PTHR24198:SF165">
    <property type="entry name" value="ANKYRIN REPEAT-CONTAINING PROTEIN-RELATED"/>
    <property type="match status" value="1"/>
</dbReference>
<dbReference type="OrthoDB" id="6139715at2759"/>
<dbReference type="Pfam" id="PF13857">
    <property type="entry name" value="Ank_5"/>
    <property type="match status" value="1"/>
</dbReference>
<feature type="repeat" description="ANK" evidence="3">
    <location>
        <begin position="243"/>
        <end position="275"/>
    </location>
</feature>
<dbReference type="SUPFAM" id="SSF48403">
    <property type="entry name" value="Ankyrin repeat"/>
    <property type="match status" value="1"/>
</dbReference>
<evidence type="ECO:0000256" key="2">
    <source>
        <dbReference type="ARBA" id="ARBA00023043"/>
    </source>
</evidence>
<reference evidence="4" key="2">
    <citation type="submission" date="2020-11" db="EMBL/GenBank/DDBJ databases">
        <authorList>
            <person name="McCartney M.A."/>
            <person name="Auch B."/>
            <person name="Kono T."/>
            <person name="Mallez S."/>
            <person name="Becker A."/>
            <person name="Gohl D.M."/>
            <person name="Silverstein K.A.T."/>
            <person name="Koren S."/>
            <person name="Bechman K.B."/>
            <person name="Herman A."/>
            <person name="Abrahante J.E."/>
            <person name="Garbe J."/>
        </authorList>
    </citation>
    <scope>NUCLEOTIDE SEQUENCE</scope>
    <source>
        <strain evidence="4">Duluth1</strain>
        <tissue evidence="4">Whole animal</tissue>
    </source>
</reference>
<dbReference type="Pfam" id="PF12796">
    <property type="entry name" value="Ank_2"/>
    <property type="match status" value="2"/>
</dbReference>
<keyword evidence="5" id="KW-1185">Reference proteome</keyword>
<dbReference type="PANTHER" id="PTHR24198">
    <property type="entry name" value="ANKYRIN REPEAT AND PROTEIN KINASE DOMAIN-CONTAINING PROTEIN"/>
    <property type="match status" value="1"/>
</dbReference>
<dbReference type="PROSITE" id="PS50297">
    <property type="entry name" value="ANK_REP_REGION"/>
    <property type="match status" value="3"/>
</dbReference>
<feature type="repeat" description="ANK" evidence="3">
    <location>
        <begin position="480"/>
        <end position="501"/>
    </location>
</feature>
<evidence type="ECO:0000256" key="1">
    <source>
        <dbReference type="ARBA" id="ARBA00022737"/>
    </source>
</evidence>
<reference evidence="4" key="1">
    <citation type="journal article" date="2019" name="bioRxiv">
        <title>The Genome of the Zebra Mussel, Dreissena polymorpha: A Resource for Invasive Species Research.</title>
        <authorList>
            <person name="McCartney M.A."/>
            <person name="Auch B."/>
            <person name="Kono T."/>
            <person name="Mallez S."/>
            <person name="Zhang Y."/>
            <person name="Obille A."/>
            <person name="Becker A."/>
            <person name="Abrahante J.E."/>
            <person name="Garbe J."/>
            <person name="Badalamenti J.P."/>
            <person name="Herman A."/>
            <person name="Mangelson H."/>
            <person name="Liachko I."/>
            <person name="Sullivan S."/>
            <person name="Sone E.D."/>
            <person name="Koren S."/>
            <person name="Silverstein K.A.T."/>
            <person name="Beckman K.B."/>
            <person name="Gohl D.M."/>
        </authorList>
    </citation>
    <scope>NUCLEOTIDE SEQUENCE</scope>
    <source>
        <strain evidence="4">Duluth1</strain>
        <tissue evidence="4">Whole animal</tissue>
    </source>
</reference>
<dbReference type="InterPro" id="IPR036770">
    <property type="entry name" value="Ankyrin_rpt-contain_sf"/>
</dbReference>
<sequence>MVGVVLGQPNHKMYETIELCPRDFLMSRIRLDIEETDEICVAVGKDKYLHLCKKVTSLILRKNCNSNDTIDATTSEISQEIIEQIGQRYALIPIHNLDFGILKHPIFLNEQFVKIFIQFVKRDNLEQEMVRAPVMKMIEHFLDYGIRMNEMTMCIPGYALYSKINVLARELVENNFFYSEDTDFLLLAAHSGDLETVELLLSMGAKVTGDTIHVAMHRPDLSCLKAILQHAGFDINDKGHAINGNYPIIVASQKGLFDAVKCLLEYGADPSVQNDKQLTALHKAVIYEQSEIVKELLTHNAPLEIKDCKFKRTPLHIAADIGTVALVAILLAKGANVKDYRGHYPIFLAAIRGHTPTVEELLKHDRKQDQLRIKSYGKKSFIKGMSLFHVAVWKKDKYLMEMLIRERADPNLRDFFGRTALFFAIMKGFDQMINMLLPYADKSIPQKQGYTPLHAAVFKRNTIISDIWAASVDVNTRDKYGRTPLHVACEKGEVIIAKLLLIKYKADHRLITKRGDTVCHILRRKKLNKSRTRIAHHKRRAIEFLIRMVDPTYFECFRKQTNDAGISIDEPIHLTLKDAKMLVKAFKFIKNAEHVDENTAKNDGNYGGVEYADIIFSIVNAVVKSDGSAAIATAYYGDDGYCFSR</sequence>
<feature type="repeat" description="ANK" evidence="3">
    <location>
        <begin position="310"/>
        <end position="342"/>
    </location>
</feature>
<dbReference type="Pfam" id="PF00023">
    <property type="entry name" value="Ank"/>
    <property type="match status" value="1"/>
</dbReference>
<dbReference type="Proteomes" id="UP000828390">
    <property type="component" value="Unassembled WGS sequence"/>
</dbReference>
<evidence type="ECO:0000313" key="5">
    <source>
        <dbReference type="Proteomes" id="UP000828390"/>
    </source>
</evidence>
<dbReference type="SMART" id="SM00248">
    <property type="entry name" value="ANK"/>
    <property type="match status" value="10"/>
</dbReference>
<name>A0A9D4QPA1_DREPO</name>
<keyword evidence="2 3" id="KW-0040">ANK repeat</keyword>
<feature type="repeat" description="ANK" evidence="3">
    <location>
        <begin position="383"/>
        <end position="415"/>
    </location>
</feature>
<feature type="repeat" description="ANK" evidence="3">
    <location>
        <begin position="276"/>
        <end position="308"/>
    </location>
</feature>
<dbReference type="Gene3D" id="1.25.40.20">
    <property type="entry name" value="Ankyrin repeat-containing domain"/>
    <property type="match status" value="3"/>
</dbReference>
<gene>
    <name evidence="4" type="ORF">DPMN_111681</name>
</gene>
<protein>
    <submittedName>
        <fullName evidence="4">Uncharacterized protein</fullName>
    </submittedName>
</protein>
<organism evidence="4 5">
    <name type="scientific">Dreissena polymorpha</name>
    <name type="common">Zebra mussel</name>
    <name type="synonym">Mytilus polymorpha</name>
    <dbReference type="NCBI Taxonomy" id="45954"/>
    <lineage>
        <taxon>Eukaryota</taxon>
        <taxon>Metazoa</taxon>
        <taxon>Spiralia</taxon>
        <taxon>Lophotrochozoa</taxon>
        <taxon>Mollusca</taxon>
        <taxon>Bivalvia</taxon>
        <taxon>Autobranchia</taxon>
        <taxon>Heteroconchia</taxon>
        <taxon>Euheterodonta</taxon>
        <taxon>Imparidentia</taxon>
        <taxon>Neoheterodontei</taxon>
        <taxon>Myida</taxon>
        <taxon>Dreissenoidea</taxon>
        <taxon>Dreissenidae</taxon>
        <taxon>Dreissena</taxon>
    </lineage>
</organism>
<accession>A0A9D4QPA1</accession>
<dbReference type="AlphaFoldDB" id="A0A9D4QPA1"/>
<dbReference type="EMBL" id="JAIWYP010000004">
    <property type="protein sequence ID" value="KAH3838273.1"/>
    <property type="molecule type" value="Genomic_DNA"/>
</dbReference>
<comment type="caution">
    <text evidence="4">The sequence shown here is derived from an EMBL/GenBank/DDBJ whole genome shotgun (WGS) entry which is preliminary data.</text>
</comment>